<feature type="region of interest" description="Disordered" evidence="1">
    <location>
        <begin position="121"/>
        <end position="173"/>
    </location>
</feature>
<evidence type="ECO:0000313" key="3">
    <source>
        <dbReference type="Proteomes" id="UP000634136"/>
    </source>
</evidence>
<evidence type="ECO:0000313" key="2">
    <source>
        <dbReference type="EMBL" id="KAF7801902.1"/>
    </source>
</evidence>
<feature type="compositionally biased region" description="Basic residues" evidence="1">
    <location>
        <begin position="126"/>
        <end position="141"/>
    </location>
</feature>
<keyword evidence="3" id="KW-1185">Reference proteome</keyword>
<dbReference type="OrthoDB" id="1906820at2759"/>
<sequence length="173" mass="19244">MDILPNCPLSDSEDEIMVHALLGCSSIRDVWRNSQIPFVEEFDAEVPFVEWLSPGSHGSQYSGVLFRCPNQSSSYAQRVGIDKGFRHPKGYCGGNLDETLEVEVGVNLQLLEMSLGTDFEKGVTNSRKKSTKQKQRQRKRRGAEQAENIQRLRGPVVAEPPSPPKVLVGVGFQ</sequence>
<dbReference type="AlphaFoldDB" id="A0A834SJ98"/>
<reference evidence="2" key="1">
    <citation type="submission" date="2020-09" db="EMBL/GenBank/DDBJ databases">
        <title>Genome-Enabled Discovery of Anthraquinone Biosynthesis in Senna tora.</title>
        <authorList>
            <person name="Kang S.-H."/>
            <person name="Pandey R.P."/>
            <person name="Lee C.-M."/>
            <person name="Sim J.-S."/>
            <person name="Jeong J.-T."/>
            <person name="Choi B.-S."/>
            <person name="Jung M."/>
            <person name="Ginzburg D."/>
            <person name="Zhao K."/>
            <person name="Won S.Y."/>
            <person name="Oh T.-J."/>
            <person name="Yu Y."/>
            <person name="Kim N.-H."/>
            <person name="Lee O.R."/>
            <person name="Lee T.-H."/>
            <person name="Bashyal P."/>
            <person name="Kim T.-S."/>
            <person name="Lee W.-H."/>
            <person name="Kawkins C."/>
            <person name="Kim C.-K."/>
            <person name="Kim J.S."/>
            <person name="Ahn B.O."/>
            <person name="Rhee S.Y."/>
            <person name="Sohng J.K."/>
        </authorList>
    </citation>
    <scope>NUCLEOTIDE SEQUENCE</scope>
    <source>
        <tissue evidence="2">Leaf</tissue>
    </source>
</reference>
<protein>
    <submittedName>
        <fullName evidence="2">Uncharacterized protein</fullName>
    </submittedName>
</protein>
<proteinExistence type="predicted"/>
<name>A0A834SJ98_9FABA</name>
<dbReference type="Proteomes" id="UP000634136">
    <property type="component" value="Unassembled WGS sequence"/>
</dbReference>
<gene>
    <name evidence="2" type="ORF">G2W53_041013</name>
</gene>
<accession>A0A834SJ98</accession>
<evidence type="ECO:0000256" key="1">
    <source>
        <dbReference type="SAM" id="MobiDB-lite"/>
    </source>
</evidence>
<comment type="caution">
    <text evidence="2">The sequence shown here is derived from an EMBL/GenBank/DDBJ whole genome shotgun (WGS) entry which is preliminary data.</text>
</comment>
<organism evidence="2 3">
    <name type="scientific">Senna tora</name>
    <dbReference type="NCBI Taxonomy" id="362788"/>
    <lineage>
        <taxon>Eukaryota</taxon>
        <taxon>Viridiplantae</taxon>
        <taxon>Streptophyta</taxon>
        <taxon>Embryophyta</taxon>
        <taxon>Tracheophyta</taxon>
        <taxon>Spermatophyta</taxon>
        <taxon>Magnoliopsida</taxon>
        <taxon>eudicotyledons</taxon>
        <taxon>Gunneridae</taxon>
        <taxon>Pentapetalae</taxon>
        <taxon>rosids</taxon>
        <taxon>fabids</taxon>
        <taxon>Fabales</taxon>
        <taxon>Fabaceae</taxon>
        <taxon>Caesalpinioideae</taxon>
        <taxon>Cassia clade</taxon>
        <taxon>Senna</taxon>
    </lineage>
</organism>
<dbReference type="EMBL" id="JAAIUW010000013">
    <property type="protein sequence ID" value="KAF7801902.1"/>
    <property type="molecule type" value="Genomic_DNA"/>
</dbReference>